<name>A0A8S1BX84_9INSE</name>
<reference evidence="2 3" key="1">
    <citation type="submission" date="2020-04" db="EMBL/GenBank/DDBJ databases">
        <authorList>
            <person name="Alioto T."/>
            <person name="Alioto T."/>
            <person name="Gomez Garrido J."/>
        </authorList>
    </citation>
    <scope>NUCLEOTIDE SEQUENCE [LARGE SCALE GENOMIC DNA]</scope>
</reference>
<evidence type="ECO:0000313" key="3">
    <source>
        <dbReference type="Proteomes" id="UP000494165"/>
    </source>
</evidence>
<dbReference type="Pfam" id="PF16027">
    <property type="entry name" value="DUF4786"/>
    <property type="match status" value="1"/>
</dbReference>
<feature type="region of interest" description="Disordered" evidence="1">
    <location>
        <begin position="66"/>
        <end position="85"/>
    </location>
</feature>
<organism evidence="2 3">
    <name type="scientific">Cloeon dipterum</name>
    <dbReference type="NCBI Taxonomy" id="197152"/>
    <lineage>
        <taxon>Eukaryota</taxon>
        <taxon>Metazoa</taxon>
        <taxon>Ecdysozoa</taxon>
        <taxon>Arthropoda</taxon>
        <taxon>Hexapoda</taxon>
        <taxon>Insecta</taxon>
        <taxon>Pterygota</taxon>
        <taxon>Palaeoptera</taxon>
        <taxon>Ephemeroptera</taxon>
        <taxon>Pisciforma</taxon>
        <taxon>Baetidae</taxon>
        <taxon>Cloeon</taxon>
    </lineage>
</organism>
<evidence type="ECO:0000313" key="2">
    <source>
        <dbReference type="EMBL" id="CAB3364336.1"/>
    </source>
</evidence>
<keyword evidence="3" id="KW-1185">Reference proteome</keyword>
<gene>
    <name evidence="2" type="ORF">CLODIP_2_CD14523</name>
</gene>
<dbReference type="InterPro" id="IPR031983">
    <property type="entry name" value="DUF4786"/>
</dbReference>
<dbReference type="OrthoDB" id="7700260at2759"/>
<dbReference type="Proteomes" id="UP000494165">
    <property type="component" value="Unassembled WGS sequence"/>
</dbReference>
<sequence>MFCDRLLKFFGDGDLILELIILKNRTGIPSTKDKLEKMTSFKLYSTLFSLSLLVLVVSSAPLQREEESDSAASSRSGRSKGSSRSARYLGSSWFDFLNPAAYQDPLLSRAAEDDNSSSNQADSPIYYIRLPANPYVYMPGMGYVSRPQPLQTPVASPPPVVPPRPASPFYQLPLDFVSNGKPGSTVQIWPRDPTPRPSCPRPRPPPFCLPVPSLCRPSTDCPDSSTSTASPVDSTFCSKTPTTPYTRTYCTISTLKTGQPTPPSLKGCLIVHALPLYGLKLCLSKTTKL</sequence>
<protein>
    <submittedName>
        <fullName evidence="2">Uncharacterized protein</fullName>
    </submittedName>
</protein>
<dbReference type="EMBL" id="CADEPI010000015">
    <property type="protein sequence ID" value="CAB3364336.1"/>
    <property type="molecule type" value="Genomic_DNA"/>
</dbReference>
<dbReference type="AlphaFoldDB" id="A0A8S1BX84"/>
<proteinExistence type="predicted"/>
<evidence type="ECO:0000256" key="1">
    <source>
        <dbReference type="SAM" id="MobiDB-lite"/>
    </source>
</evidence>
<accession>A0A8S1BX84</accession>
<comment type="caution">
    <text evidence="2">The sequence shown here is derived from an EMBL/GenBank/DDBJ whole genome shotgun (WGS) entry which is preliminary data.</text>
</comment>
<feature type="compositionally biased region" description="Low complexity" evidence="1">
    <location>
        <begin position="70"/>
        <end position="85"/>
    </location>
</feature>